<keyword evidence="3" id="KW-1185">Reference proteome</keyword>
<keyword evidence="1" id="KW-0812">Transmembrane</keyword>
<evidence type="ECO:0000313" key="2">
    <source>
        <dbReference type="EMBL" id="PIN00048.1"/>
    </source>
</evidence>
<dbReference type="AlphaFoldDB" id="A0A2G9G417"/>
<dbReference type="STRING" id="429701.A0A2G9G417"/>
<dbReference type="PANTHER" id="PTHR33287">
    <property type="entry name" value="OS03G0453550 PROTEIN"/>
    <property type="match status" value="1"/>
</dbReference>
<proteinExistence type="predicted"/>
<name>A0A2G9G417_9LAMI</name>
<dbReference type="PANTHER" id="PTHR33287:SF11">
    <property type="entry name" value="OS03G0778400 PROTEIN"/>
    <property type="match status" value="1"/>
</dbReference>
<evidence type="ECO:0000256" key="1">
    <source>
        <dbReference type="SAM" id="Phobius"/>
    </source>
</evidence>
<dbReference type="EMBL" id="NKXS01007208">
    <property type="protein sequence ID" value="PIN00048.1"/>
    <property type="molecule type" value="Genomic_DNA"/>
</dbReference>
<reference evidence="3" key="1">
    <citation type="journal article" date="2018" name="Gigascience">
        <title>Genome assembly of the Pink Ipe (Handroanthus impetiginosus, Bignoniaceae), a highly valued, ecologically keystone Neotropical timber forest tree.</title>
        <authorList>
            <person name="Silva-Junior O.B."/>
            <person name="Grattapaglia D."/>
            <person name="Novaes E."/>
            <person name="Collevatti R.G."/>
        </authorList>
    </citation>
    <scope>NUCLEOTIDE SEQUENCE [LARGE SCALE GENOMIC DNA]</scope>
    <source>
        <strain evidence="3">cv. UFG-1</strain>
    </source>
</reference>
<keyword evidence="1" id="KW-1133">Transmembrane helix</keyword>
<evidence type="ECO:0000313" key="3">
    <source>
        <dbReference type="Proteomes" id="UP000231279"/>
    </source>
</evidence>
<accession>A0A2G9G417</accession>
<feature type="transmembrane region" description="Helical" evidence="1">
    <location>
        <begin position="132"/>
        <end position="152"/>
    </location>
</feature>
<dbReference type="OrthoDB" id="1888718at2759"/>
<dbReference type="Proteomes" id="UP000231279">
    <property type="component" value="Unassembled WGS sequence"/>
</dbReference>
<keyword evidence="1" id="KW-0472">Membrane</keyword>
<sequence>MANSNSITTNKSSSIMEAKPFHPFYQIAEAPIHKLLLKQWLKEEELILNRALFCKKSWVLSLDSFFRSFRVIWVIRYKTNVECYLETILEREKEDLSLLAKCVEKLKRKGVERAKSLRVELKPVREWSAQDLVTLFFFTVSYFVLGLTRFILCS</sequence>
<organism evidence="2 3">
    <name type="scientific">Handroanthus impetiginosus</name>
    <dbReference type="NCBI Taxonomy" id="429701"/>
    <lineage>
        <taxon>Eukaryota</taxon>
        <taxon>Viridiplantae</taxon>
        <taxon>Streptophyta</taxon>
        <taxon>Embryophyta</taxon>
        <taxon>Tracheophyta</taxon>
        <taxon>Spermatophyta</taxon>
        <taxon>Magnoliopsida</taxon>
        <taxon>eudicotyledons</taxon>
        <taxon>Gunneridae</taxon>
        <taxon>Pentapetalae</taxon>
        <taxon>asterids</taxon>
        <taxon>lamiids</taxon>
        <taxon>Lamiales</taxon>
        <taxon>Bignoniaceae</taxon>
        <taxon>Crescentiina</taxon>
        <taxon>Tabebuia alliance</taxon>
        <taxon>Handroanthus</taxon>
    </lineage>
</organism>
<gene>
    <name evidence="2" type="ORF">CDL12_27450</name>
</gene>
<comment type="caution">
    <text evidence="2">The sequence shown here is derived from an EMBL/GenBank/DDBJ whole genome shotgun (WGS) entry which is preliminary data.</text>
</comment>
<protein>
    <submittedName>
        <fullName evidence="2">Uncharacterized protein</fullName>
    </submittedName>
</protein>